<feature type="signal peptide" evidence="7">
    <location>
        <begin position="1"/>
        <end position="21"/>
    </location>
</feature>
<comment type="catalytic activity">
    <reaction evidence="1">
        <text>Hydrolysis of terminal, non-reducing beta-D-glucosyl residues with release of beta-D-glucose.</text>
        <dbReference type="EC" id="3.2.1.21"/>
    </reaction>
</comment>
<dbReference type="SMART" id="SM01217">
    <property type="entry name" value="Fn3_like"/>
    <property type="match status" value="1"/>
</dbReference>
<keyword evidence="4 7" id="KW-0732">Signal</keyword>
<evidence type="ECO:0000313" key="9">
    <source>
        <dbReference type="EMBL" id="GAA4904006.1"/>
    </source>
</evidence>
<evidence type="ECO:0000256" key="5">
    <source>
        <dbReference type="ARBA" id="ARBA00022801"/>
    </source>
</evidence>
<proteinExistence type="inferred from homology"/>
<dbReference type="EC" id="3.2.1.21" evidence="3"/>
<dbReference type="Gene3D" id="3.40.50.1700">
    <property type="entry name" value="Glycoside hydrolase family 3 C-terminal domain"/>
    <property type="match status" value="1"/>
</dbReference>
<keyword evidence="5" id="KW-0378">Hydrolase</keyword>
<comment type="caution">
    <text evidence="9">The sequence shown here is derived from an EMBL/GenBank/DDBJ whole genome shotgun (WGS) entry which is preliminary data.</text>
</comment>
<evidence type="ECO:0000256" key="3">
    <source>
        <dbReference type="ARBA" id="ARBA00012744"/>
    </source>
</evidence>
<keyword evidence="10" id="KW-1185">Reference proteome</keyword>
<gene>
    <name evidence="9" type="primary">bglX</name>
    <name evidence="9" type="ORF">GCM10023313_03230</name>
</gene>
<dbReference type="InterPro" id="IPR036962">
    <property type="entry name" value="Glyco_hydro_3_N_sf"/>
</dbReference>
<dbReference type="InterPro" id="IPR013783">
    <property type="entry name" value="Ig-like_fold"/>
</dbReference>
<evidence type="ECO:0000256" key="7">
    <source>
        <dbReference type="SAM" id="SignalP"/>
    </source>
</evidence>
<dbReference type="InterPro" id="IPR036881">
    <property type="entry name" value="Glyco_hydro_3_C_sf"/>
</dbReference>
<accession>A0ABP9FLT7</accession>
<evidence type="ECO:0000256" key="1">
    <source>
        <dbReference type="ARBA" id="ARBA00000448"/>
    </source>
</evidence>
<reference evidence="10" key="1">
    <citation type="journal article" date="2019" name="Int. J. Syst. Evol. Microbiol.">
        <title>The Global Catalogue of Microorganisms (GCM) 10K type strain sequencing project: providing services to taxonomists for standard genome sequencing and annotation.</title>
        <authorList>
            <consortium name="The Broad Institute Genomics Platform"/>
            <consortium name="The Broad Institute Genome Sequencing Center for Infectious Disease"/>
            <person name="Wu L."/>
            <person name="Ma J."/>
        </authorList>
    </citation>
    <scope>NUCLEOTIDE SEQUENCE [LARGE SCALE GENOMIC DNA]</scope>
    <source>
        <strain evidence="10">JCM 18283</strain>
    </source>
</reference>
<name>A0ABP9FLT7_9SPHI</name>
<dbReference type="Pfam" id="PF00933">
    <property type="entry name" value="Glyco_hydro_3"/>
    <property type="match status" value="1"/>
</dbReference>
<evidence type="ECO:0000256" key="4">
    <source>
        <dbReference type="ARBA" id="ARBA00022729"/>
    </source>
</evidence>
<protein>
    <recommendedName>
        <fullName evidence="3">beta-glucosidase</fullName>
        <ecNumber evidence="3">3.2.1.21</ecNumber>
    </recommendedName>
</protein>
<evidence type="ECO:0000259" key="8">
    <source>
        <dbReference type="SMART" id="SM01217"/>
    </source>
</evidence>
<dbReference type="InterPro" id="IPR002772">
    <property type="entry name" value="Glyco_hydro_3_C"/>
</dbReference>
<dbReference type="Proteomes" id="UP001501436">
    <property type="component" value="Unassembled WGS sequence"/>
</dbReference>
<dbReference type="RefSeq" id="WP_345329155.1">
    <property type="nucleotide sequence ID" value="NZ_BAABJI010000001.1"/>
</dbReference>
<dbReference type="InterPro" id="IPR001764">
    <property type="entry name" value="Glyco_hydro_3_N"/>
</dbReference>
<dbReference type="InterPro" id="IPR026891">
    <property type="entry name" value="Fn3-like"/>
</dbReference>
<comment type="similarity">
    <text evidence="2">Belongs to the glycosyl hydrolase 3 family.</text>
</comment>
<dbReference type="PRINTS" id="PR00133">
    <property type="entry name" value="GLHYDRLASE3"/>
</dbReference>
<dbReference type="PANTHER" id="PTHR30620:SF16">
    <property type="entry name" value="LYSOSOMAL BETA GLUCOSIDASE"/>
    <property type="match status" value="1"/>
</dbReference>
<feature type="domain" description="Fibronectin type III-like" evidence="8">
    <location>
        <begin position="680"/>
        <end position="749"/>
    </location>
</feature>
<dbReference type="Pfam" id="PF14310">
    <property type="entry name" value="Fn3-like"/>
    <property type="match status" value="1"/>
</dbReference>
<dbReference type="InterPro" id="IPR017853">
    <property type="entry name" value="GH"/>
</dbReference>
<organism evidence="9 10">
    <name type="scientific">Mucilaginibacter defluvii</name>
    <dbReference type="NCBI Taxonomy" id="1196019"/>
    <lineage>
        <taxon>Bacteria</taxon>
        <taxon>Pseudomonadati</taxon>
        <taxon>Bacteroidota</taxon>
        <taxon>Sphingobacteriia</taxon>
        <taxon>Sphingobacteriales</taxon>
        <taxon>Sphingobacteriaceae</taxon>
        <taxon>Mucilaginibacter</taxon>
    </lineage>
</organism>
<dbReference type="NCBIfam" id="NF011678">
    <property type="entry name" value="PRK15098.1"/>
    <property type="match status" value="1"/>
</dbReference>
<dbReference type="SUPFAM" id="SSF51445">
    <property type="entry name" value="(Trans)glycosidases"/>
    <property type="match status" value="1"/>
</dbReference>
<evidence type="ECO:0000256" key="6">
    <source>
        <dbReference type="ARBA" id="ARBA00023295"/>
    </source>
</evidence>
<dbReference type="Pfam" id="PF01915">
    <property type="entry name" value="Glyco_hydro_3_C"/>
    <property type="match status" value="1"/>
</dbReference>
<dbReference type="EMBL" id="BAABJI010000001">
    <property type="protein sequence ID" value="GAA4904006.1"/>
    <property type="molecule type" value="Genomic_DNA"/>
</dbReference>
<feature type="chain" id="PRO_5045435016" description="beta-glucosidase" evidence="7">
    <location>
        <begin position="22"/>
        <end position="760"/>
    </location>
</feature>
<evidence type="ECO:0000313" key="10">
    <source>
        <dbReference type="Proteomes" id="UP001501436"/>
    </source>
</evidence>
<keyword evidence="6" id="KW-0326">Glycosidase</keyword>
<dbReference type="SUPFAM" id="SSF52279">
    <property type="entry name" value="Beta-D-glucan exohydrolase, C-terminal domain"/>
    <property type="match status" value="1"/>
</dbReference>
<dbReference type="Gene3D" id="2.60.40.10">
    <property type="entry name" value="Immunoglobulins"/>
    <property type="match status" value="1"/>
</dbReference>
<dbReference type="PANTHER" id="PTHR30620">
    <property type="entry name" value="PERIPLASMIC BETA-GLUCOSIDASE-RELATED"/>
    <property type="match status" value="1"/>
</dbReference>
<evidence type="ECO:0000256" key="2">
    <source>
        <dbReference type="ARBA" id="ARBA00005336"/>
    </source>
</evidence>
<sequence length="760" mass="83662">MKLSKIVIASCLVLTGFGASAQKAARDAKMDAYINKLMAKMTIDEKIGQLNLPSIGFDVTGPILSQGVEEKIEKGMVGGVFNTYTPNAVRKLQELAIKKTRLKIPLLFGYDVIHGHRTIFPIPLGLSASWDMPLIQKTARAAADEATADGLNWVFSPMVDIARDPRWGRVAEGGGEDTWLGSQIARAMVKGYQGEKNDLRREDAVLACVKHFALYGAAEAGRDYNTVDMSMRKMTETYLPAYKAAVDAGVATVMSSFNEINGVPAAANHWLLTDLLRNQWGFKGMVATDYTAIMELKNHGMGDDAQVAKLALVAGNDMDMVSDLFIGELKKLVQAKKLDVKYIDLACRRVLESKYKLGLFDDPYRNISEDRAKNNIMNAEKLALAKEAAEKSMVLLKNDNNTLPLQAGKKIAFVGPMVKNQRDLIGNWSGAGDWKKATSFWDALQAQYPSNKFTYAKGCNILDDKALIDKLNPHDAQIVLDSKSPADMIKEAVEKAKDADVVVAMLGEAFGMSGEAASRSDIGLPVNQLNLLKALRETGKPIVLVLMNGRPLTLQWEHDNTAAILETWFAGTKAGDAIADVLFGKYNPSGKLSMTFPRSVGQIPIYYNAKSTGRPFNDEQKYTSKYLDIPNTPLYPFGHGLSYTTFSYSDVKLSKTSIRNGERLQATVTLSNTGKYDGEETVQLYIRDMVGSVTRPVKELKGFQKIFLKAGESKTVTFNVSTDDLKFYDINMKYTTEPGDFKLFIGSSSADVKEADFKLL</sequence>
<dbReference type="Gene3D" id="3.20.20.300">
    <property type="entry name" value="Glycoside hydrolase, family 3, N-terminal domain"/>
    <property type="match status" value="1"/>
</dbReference>
<dbReference type="InterPro" id="IPR051915">
    <property type="entry name" value="Cellulose_Degrad_GH3"/>
</dbReference>